<organism evidence="3 4">
    <name type="scientific">Oceanispirochaeta crateris</name>
    <dbReference type="NCBI Taxonomy" id="2518645"/>
    <lineage>
        <taxon>Bacteria</taxon>
        <taxon>Pseudomonadati</taxon>
        <taxon>Spirochaetota</taxon>
        <taxon>Spirochaetia</taxon>
        <taxon>Spirochaetales</taxon>
        <taxon>Spirochaetaceae</taxon>
        <taxon>Oceanispirochaeta</taxon>
    </lineage>
</organism>
<accession>A0A5C1QHQ0</accession>
<keyword evidence="1" id="KW-0472">Membrane</keyword>
<dbReference type="Proteomes" id="UP000324209">
    <property type="component" value="Chromosome"/>
</dbReference>
<dbReference type="PANTHER" id="PTHR12879">
    <property type="entry name" value="SPHINGOLIPID DELTA 4 DESATURASE/C-4 HYDROXYLASE PROTEIN DES2"/>
    <property type="match status" value="1"/>
</dbReference>
<feature type="transmembrane region" description="Helical" evidence="1">
    <location>
        <begin position="205"/>
        <end position="238"/>
    </location>
</feature>
<protein>
    <recommendedName>
        <fullName evidence="2">Fatty acid desaturase domain-containing protein</fullName>
    </recommendedName>
</protein>
<dbReference type="GO" id="GO:0042284">
    <property type="term" value="F:sphingolipid delta-4 desaturase activity"/>
    <property type="evidence" value="ECO:0007669"/>
    <property type="project" value="TreeGrafter"/>
</dbReference>
<evidence type="ECO:0000259" key="2">
    <source>
        <dbReference type="Pfam" id="PF00487"/>
    </source>
</evidence>
<dbReference type="EMBL" id="CP036150">
    <property type="protein sequence ID" value="QEN07101.1"/>
    <property type="molecule type" value="Genomic_DNA"/>
</dbReference>
<dbReference type="KEGG" id="ock:EXM22_03535"/>
<evidence type="ECO:0000256" key="1">
    <source>
        <dbReference type="SAM" id="Phobius"/>
    </source>
</evidence>
<dbReference type="InterPro" id="IPR005804">
    <property type="entry name" value="FA_desaturase_dom"/>
</dbReference>
<dbReference type="AlphaFoldDB" id="A0A5C1QHQ0"/>
<sequence length="349" mass="41357">MNYNCTGGIMVRNIQFYRTPIDREALRTLTQRKDLPGLIQCLSLLTVYLFTTWVSFYFFRHELWIPMVMACYIHAMLSSFLGMEATVHELSHKTPFKSKSLNEIFYGLFSFLSWNNPIHFRESHKRHHQVTVFKGLDKEVVLSPAPFHMRHILSWFLFDYQKFKNIMRGNLSYALGRDIPDTFYWDPLFEKDDPQRQSMFLWSRFLILGHLIFLGLFIYFQLWVFIFTFTCSYFFVTFLGRFTGIVQHIGLKPSVPDWRMTCHTMVFGPVISFFYWRMNYHIEHHMFAAVPFYNLPKLHALMAADTPLPVKGFIRGVKKIMSLMKEQRKNPEWVYIPDLPAGAGPAKMT</sequence>
<keyword evidence="1" id="KW-1133">Transmembrane helix</keyword>
<feature type="domain" description="Fatty acid desaturase" evidence="2">
    <location>
        <begin position="64"/>
        <end position="305"/>
    </location>
</feature>
<dbReference type="GO" id="GO:0016020">
    <property type="term" value="C:membrane"/>
    <property type="evidence" value="ECO:0007669"/>
    <property type="project" value="GOC"/>
</dbReference>
<dbReference type="GO" id="GO:0046513">
    <property type="term" value="P:ceramide biosynthetic process"/>
    <property type="evidence" value="ECO:0007669"/>
    <property type="project" value="TreeGrafter"/>
</dbReference>
<name>A0A5C1QHQ0_9SPIO</name>
<feature type="transmembrane region" description="Helical" evidence="1">
    <location>
        <begin position="37"/>
        <end position="58"/>
    </location>
</feature>
<gene>
    <name evidence="3" type="ORF">EXM22_03535</name>
</gene>
<keyword evidence="4" id="KW-1185">Reference proteome</keyword>
<evidence type="ECO:0000313" key="4">
    <source>
        <dbReference type="Proteomes" id="UP000324209"/>
    </source>
</evidence>
<feature type="transmembrane region" description="Helical" evidence="1">
    <location>
        <begin position="64"/>
        <end position="83"/>
    </location>
</feature>
<dbReference type="PANTHER" id="PTHR12879:SF8">
    <property type="entry name" value="SPHINGOLIPID DELTA(4)-DESATURASE DES1"/>
    <property type="match status" value="1"/>
</dbReference>
<keyword evidence="1" id="KW-0812">Transmembrane</keyword>
<dbReference type="Pfam" id="PF00487">
    <property type="entry name" value="FA_desaturase"/>
    <property type="match status" value="1"/>
</dbReference>
<reference evidence="3 4" key="1">
    <citation type="submission" date="2019-02" db="EMBL/GenBank/DDBJ databases">
        <title>Complete Genome Sequence and Methylome Analysis of free living Spirochaetas.</title>
        <authorList>
            <person name="Fomenkov A."/>
            <person name="Dubinina G."/>
            <person name="Leshcheva N."/>
            <person name="Mikheeva N."/>
            <person name="Grabovich M."/>
            <person name="Vincze T."/>
            <person name="Roberts R.J."/>
        </authorList>
    </citation>
    <scope>NUCLEOTIDE SEQUENCE [LARGE SCALE GENOMIC DNA]</scope>
    <source>
        <strain evidence="3 4">K2</strain>
    </source>
</reference>
<dbReference type="OrthoDB" id="187093at2"/>
<evidence type="ECO:0000313" key="3">
    <source>
        <dbReference type="EMBL" id="QEN07101.1"/>
    </source>
</evidence>
<proteinExistence type="predicted"/>